<comment type="caution">
    <text evidence="2">The sequence shown here is derived from an EMBL/GenBank/DDBJ whole genome shotgun (WGS) entry which is preliminary data.</text>
</comment>
<feature type="region of interest" description="Disordered" evidence="1">
    <location>
        <begin position="617"/>
        <end position="646"/>
    </location>
</feature>
<dbReference type="EMBL" id="JABBWE010000080">
    <property type="protein sequence ID" value="KAG1787355.1"/>
    <property type="molecule type" value="Genomic_DNA"/>
</dbReference>
<dbReference type="PANTHER" id="PTHR33096:SF1">
    <property type="entry name" value="CXC1-LIKE CYSTEINE CLUSTER ASSOCIATED WITH KDZ TRANSPOSASES DOMAIN-CONTAINING PROTEIN"/>
    <property type="match status" value="1"/>
</dbReference>
<dbReference type="AlphaFoldDB" id="A0A9P7AFP6"/>
<dbReference type="InterPro" id="IPR040521">
    <property type="entry name" value="KDZ"/>
</dbReference>
<organism evidence="2 3">
    <name type="scientific">Suillus plorans</name>
    <dbReference type="NCBI Taxonomy" id="116603"/>
    <lineage>
        <taxon>Eukaryota</taxon>
        <taxon>Fungi</taxon>
        <taxon>Dikarya</taxon>
        <taxon>Basidiomycota</taxon>
        <taxon>Agaricomycotina</taxon>
        <taxon>Agaricomycetes</taxon>
        <taxon>Agaricomycetidae</taxon>
        <taxon>Boletales</taxon>
        <taxon>Suillineae</taxon>
        <taxon>Suillaceae</taxon>
        <taxon>Suillus</taxon>
    </lineage>
</organism>
<evidence type="ECO:0000313" key="3">
    <source>
        <dbReference type="Proteomes" id="UP000719766"/>
    </source>
</evidence>
<reference evidence="2" key="1">
    <citation type="journal article" date="2020" name="New Phytol.">
        <title>Comparative genomics reveals dynamic genome evolution in host specialist ectomycorrhizal fungi.</title>
        <authorList>
            <person name="Lofgren L.A."/>
            <person name="Nguyen N.H."/>
            <person name="Vilgalys R."/>
            <person name="Ruytinx J."/>
            <person name="Liao H.L."/>
            <person name="Branco S."/>
            <person name="Kuo A."/>
            <person name="LaButti K."/>
            <person name="Lipzen A."/>
            <person name="Andreopoulos W."/>
            <person name="Pangilinan J."/>
            <person name="Riley R."/>
            <person name="Hundley H."/>
            <person name="Na H."/>
            <person name="Barry K."/>
            <person name="Grigoriev I.V."/>
            <person name="Stajich J.E."/>
            <person name="Kennedy P.G."/>
        </authorList>
    </citation>
    <scope>NUCLEOTIDE SEQUENCE</scope>
    <source>
        <strain evidence="2">S12</strain>
    </source>
</reference>
<dbReference type="Pfam" id="PF18758">
    <property type="entry name" value="KDZ"/>
    <property type="match status" value="1"/>
</dbReference>
<feature type="region of interest" description="Disordered" evidence="1">
    <location>
        <begin position="142"/>
        <end position="174"/>
    </location>
</feature>
<dbReference type="RefSeq" id="XP_041154710.1">
    <property type="nucleotide sequence ID" value="XM_041300721.1"/>
</dbReference>
<proteinExistence type="predicted"/>
<keyword evidence="3" id="KW-1185">Reference proteome</keyword>
<dbReference type="PANTHER" id="PTHR33096">
    <property type="entry name" value="CXC2 DOMAIN-CONTAINING PROTEIN"/>
    <property type="match status" value="1"/>
</dbReference>
<dbReference type="GeneID" id="64594485"/>
<dbReference type="Proteomes" id="UP000719766">
    <property type="component" value="Unassembled WGS sequence"/>
</dbReference>
<feature type="compositionally biased region" description="Acidic residues" evidence="1">
    <location>
        <begin position="154"/>
        <end position="167"/>
    </location>
</feature>
<evidence type="ECO:0000313" key="2">
    <source>
        <dbReference type="EMBL" id="KAG1787355.1"/>
    </source>
</evidence>
<dbReference type="OrthoDB" id="2505969at2759"/>
<sequence length="675" mass="78027">MYTGKVTESARDSAFKLKRKCCVPSIMYVYFHRHLAEQLRVAYNIYLELNRRINSHLDKFLGRDMDNWRILNSCPACQYSLVDEPPLDFSFLCAFDGNNSAKLVDPAIRRGEERLDPRSGMSSIWLTKSYVDQFKDEVRSARACQGQQHPGSSDPDDPWVEEPDSNDSAEPPSVCVDRWRNAAPESWKKMFAIFKKSGIFVTVCRHGFLLTICDMVRSGELMKYPIASMKKLMDVFGSNILYGYDIKCAFEKILLRSSLANDVKRLNLQGVVPAFHGHAHNRLCQLNHYSKHRVGAGKEDFETCEHVFSESNALACGIRNTTDFHRHQALDEHFSFADIDRYAALSDLEDEQLFLQQLARRKDESTIEVDYVKALNEHDEAQLAYESARVEFAKLNLRLNYSTRDAGNIWCHHTHATIKHDQKLEVVADYERQMALDSRWDVNHPECIKAQSHITHRLFHKAVDDVERLVVMRLLELTKLQMGSLAQLNPPRPALQWEQIVEYSFLAEFDLLHETNGEMQSKHWANPSYRHASTQFFEQQRAHEEIRRLNVEVGQLLTKIRDDGIDYPQAITQLWSDNPPLAAELQWHWMHLRSVNACYLWRIQQILELPGYNGPMGPGTRKGQTEVMLPSPPHGLTQDQDDEGDKDEDMFRQLEDVHTYIEGLDHHCIDLELVV</sequence>
<name>A0A9P7AFP6_9AGAM</name>
<protein>
    <recommendedName>
        <fullName evidence="4">CxC1-like cysteine cluster associated with KDZ transposases domain-containing protein</fullName>
    </recommendedName>
</protein>
<gene>
    <name evidence="2" type="ORF">HD556DRAFT_1312815</name>
</gene>
<accession>A0A9P7AFP6</accession>
<evidence type="ECO:0008006" key="4">
    <source>
        <dbReference type="Google" id="ProtNLM"/>
    </source>
</evidence>
<evidence type="ECO:0000256" key="1">
    <source>
        <dbReference type="SAM" id="MobiDB-lite"/>
    </source>
</evidence>